<dbReference type="EMBL" id="JABFUD020000004">
    <property type="protein sequence ID" value="KAI5081307.1"/>
    <property type="molecule type" value="Genomic_DNA"/>
</dbReference>
<proteinExistence type="predicted"/>
<sequence length="137" mass="15394">MIKAIFFILVEASLQLGKPMAFHLTPTGATTIESLSIYLLFTAIYLALVHSIYQLSSYEMISYLNNTMVEHKSSTRGWAMMVRPNCVDLWKCKKSSHGSLQAIGKDLEQIFDGARSQVQGDGALSSQNCKCFFCYHR</sequence>
<dbReference type="AlphaFoldDB" id="A0A9D4ZPM0"/>
<protein>
    <submittedName>
        <fullName evidence="1">Uncharacterized protein</fullName>
    </submittedName>
</protein>
<name>A0A9D4ZPM0_ADICA</name>
<evidence type="ECO:0000313" key="1">
    <source>
        <dbReference type="EMBL" id="KAI5081307.1"/>
    </source>
</evidence>
<evidence type="ECO:0000313" key="2">
    <source>
        <dbReference type="Proteomes" id="UP000886520"/>
    </source>
</evidence>
<keyword evidence="2" id="KW-1185">Reference proteome</keyword>
<dbReference type="Proteomes" id="UP000886520">
    <property type="component" value="Chromosome 4"/>
</dbReference>
<reference evidence="1" key="1">
    <citation type="submission" date="2021-01" db="EMBL/GenBank/DDBJ databases">
        <title>Adiantum capillus-veneris genome.</title>
        <authorList>
            <person name="Fang Y."/>
            <person name="Liao Q."/>
        </authorList>
    </citation>
    <scope>NUCLEOTIDE SEQUENCE</scope>
    <source>
        <strain evidence="1">H3</strain>
        <tissue evidence="1">Leaf</tissue>
    </source>
</reference>
<comment type="caution">
    <text evidence="1">The sequence shown here is derived from an EMBL/GenBank/DDBJ whole genome shotgun (WGS) entry which is preliminary data.</text>
</comment>
<gene>
    <name evidence="1" type="ORF">GOP47_0004490</name>
</gene>
<organism evidence="1 2">
    <name type="scientific">Adiantum capillus-veneris</name>
    <name type="common">Maidenhair fern</name>
    <dbReference type="NCBI Taxonomy" id="13818"/>
    <lineage>
        <taxon>Eukaryota</taxon>
        <taxon>Viridiplantae</taxon>
        <taxon>Streptophyta</taxon>
        <taxon>Embryophyta</taxon>
        <taxon>Tracheophyta</taxon>
        <taxon>Polypodiopsida</taxon>
        <taxon>Polypodiidae</taxon>
        <taxon>Polypodiales</taxon>
        <taxon>Pteridineae</taxon>
        <taxon>Pteridaceae</taxon>
        <taxon>Vittarioideae</taxon>
        <taxon>Adiantum</taxon>
    </lineage>
</organism>
<accession>A0A9D4ZPM0</accession>